<dbReference type="Pfam" id="PF15418">
    <property type="entry name" value="DUF4625"/>
    <property type="match status" value="1"/>
</dbReference>
<dbReference type="PROSITE" id="PS51257">
    <property type="entry name" value="PROKAR_LIPOPROTEIN"/>
    <property type="match status" value="1"/>
</dbReference>
<organism evidence="1 2">
    <name type="scientific">Flammeovirga aprica JL-4</name>
    <dbReference type="NCBI Taxonomy" id="694437"/>
    <lineage>
        <taxon>Bacteria</taxon>
        <taxon>Pseudomonadati</taxon>
        <taxon>Bacteroidota</taxon>
        <taxon>Cytophagia</taxon>
        <taxon>Cytophagales</taxon>
        <taxon>Flammeovirgaceae</taxon>
        <taxon>Flammeovirga</taxon>
    </lineage>
</organism>
<evidence type="ECO:0000313" key="2">
    <source>
        <dbReference type="Proteomes" id="UP000576082"/>
    </source>
</evidence>
<protein>
    <submittedName>
        <fullName evidence="1">DUF4625 domain-containing protein</fullName>
    </submittedName>
</protein>
<sequence>MKKLQLIYIALILLFLSCNQEDEQSSNLRIEDLKYGRGTTGHGDNQIGYAGVDLHLEAQVYGDELASEVFVTVESLTDTSFVLFDYSQYYEGRRNTFIHEHPVIPVYFDTGSYHVELTVIDQKGEKAVEGGELIIVPVIQFLDVELEGEIIAGETITIAFQLHGLNVLKDLYIKLVDNHDNEIFSNFYDFTIANTNIIDFNDRIQIPTDLPAGDYFVKAIATDAKSNSVTETFNF</sequence>
<accession>A0A7X9S1Y6</accession>
<proteinExistence type="predicted"/>
<name>A0A7X9S1Y6_9BACT</name>
<comment type="caution">
    <text evidence="1">The sequence shown here is derived from an EMBL/GenBank/DDBJ whole genome shotgun (WGS) entry which is preliminary data.</text>
</comment>
<dbReference type="InterPro" id="IPR027829">
    <property type="entry name" value="DUF4625"/>
</dbReference>
<reference evidence="1 2" key="1">
    <citation type="submission" date="2020-04" db="EMBL/GenBank/DDBJ databases">
        <title>Flammeovirga sp. SR4, a novel species isolated from seawater.</title>
        <authorList>
            <person name="Wang X."/>
        </authorList>
    </citation>
    <scope>NUCLEOTIDE SEQUENCE [LARGE SCALE GENOMIC DNA]</scope>
    <source>
        <strain evidence="1 2">ATCC 23126</strain>
    </source>
</reference>
<keyword evidence="2" id="KW-1185">Reference proteome</keyword>
<dbReference type="Proteomes" id="UP000576082">
    <property type="component" value="Unassembled WGS sequence"/>
</dbReference>
<evidence type="ECO:0000313" key="1">
    <source>
        <dbReference type="EMBL" id="NME72804.1"/>
    </source>
</evidence>
<gene>
    <name evidence="1" type="ORF">HHU12_32910</name>
</gene>
<dbReference type="RefSeq" id="WP_169660973.1">
    <property type="nucleotide sequence ID" value="NZ_JABANE010000212.1"/>
</dbReference>
<dbReference type="AlphaFoldDB" id="A0A7X9S1Y6"/>
<dbReference type="EMBL" id="JABANE010000212">
    <property type="protein sequence ID" value="NME72804.1"/>
    <property type="molecule type" value="Genomic_DNA"/>
</dbReference>